<feature type="transmembrane region" description="Helical" evidence="1">
    <location>
        <begin position="59"/>
        <end position="76"/>
    </location>
</feature>
<organism evidence="2 3">
    <name type="scientific">Hymenobacter psychrophilus</name>
    <dbReference type="NCBI Taxonomy" id="651662"/>
    <lineage>
        <taxon>Bacteria</taxon>
        <taxon>Pseudomonadati</taxon>
        <taxon>Bacteroidota</taxon>
        <taxon>Cytophagia</taxon>
        <taxon>Cytophagales</taxon>
        <taxon>Hymenobacteraceae</taxon>
        <taxon>Hymenobacter</taxon>
    </lineage>
</organism>
<dbReference type="EMBL" id="FNOV01000001">
    <property type="protein sequence ID" value="SDX35455.1"/>
    <property type="molecule type" value="Genomic_DNA"/>
</dbReference>
<keyword evidence="1" id="KW-1133">Transmembrane helix</keyword>
<evidence type="ECO:0000313" key="3">
    <source>
        <dbReference type="Proteomes" id="UP000199249"/>
    </source>
</evidence>
<feature type="transmembrane region" description="Helical" evidence="1">
    <location>
        <begin position="132"/>
        <end position="150"/>
    </location>
</feature>
<accession>A0A1H3B0Y1</accession>
<name>A0A1H3B0Y1_9BACT</name>
<reference evidence="3" key="1">
    <citation type="submission" date="2016-10" db="EMBL/GenBank/DDBJ databases">
        <authorList>
            <person name="Varghese N."/>
            <person name="Submissions S."/>
        </authorList>
    </citation>
    <scope>NUCLEOTIDE SEQUENCE [LARGE SCALE GENOMIC DNA]</scope>
    <source>
        <strain evidence="3">CGMCC 1.8975</strain>
    </source>
</reference>
<proteinExistence type="predicted"/>
<protein>
    <submittedName>
        <fullName evidence="2">Uncharacterized protein</fullName>
    </submittedName>
</protein>
<keyword evidence="1" id="KW-0812">Transmembrane</keyword>
<gene>
    <name evidence="2" type="ORF">SAMN04488069_101115</name>
</gene>
<evidence type="ECO:0000256" key="1">
    <source>
        <dbReference type="SAM" id="Phobius"/>
    </source>
</evidence>
<keyword evidence="1" id="KW-0472">Membrane</keyword>
<keyword evidence="3" id="KW-1185">Reference proteome</keyword>
<sequence>MQTMPKPLVGLFDALVELFMSVSRLLGLSYAELNIVVYCGLVPLGWLALVVLRQPRYKWLLLAGTLALAALTLVLRQPGSTGQSFYNYNIRVLELLGRATGLGYLLVSLLMGVLIPAGAAGLLLLVPRRRALLLWGGLLALLLGYFMLGARLS</sequence>
<dbReference type="AlphaFoldDB" id="A0A1H3B0Y1"/>
<dbReference type="STRING" id="651662.SAMN04488069_101115"/>
<feature type="transmembrane region" description="Helical" evidence="1">
    <location>
        <begin position="33"/>
        <end position="52"/>
    </location>
</feature>
<dbReference type="Proteomes" id="UP000199249">
    <property type="component" value="Unassembled WGS sequence"/>
</dbReference>
<feature type="transmembrane region" description="Helical" evidence="1">
    <location>
        <begin position="102"/>
        <end position="125"/>
    </location>
</feature>
<evidence type="ECO:0000313" key="2">
    <source>
        <dbReference type="EMBL" id="SDX35455.1"/>
    </source>
</evidence>